<evidence type="ECO:0000313" key="3">
    <source>
        <dbReference type="EMBL" id="CCU75337.1"/>
    </source>
</evidence>
<keyword evidence="4" id="KW-1185">Reference proteome</keyword>
<feature type="region of interest" description="Disordered" evidence="2">
    <location>
        <begin position="1008"/>
        <end position="1028"/>
    </location>
</feature>
<dbReference type="EMBL" id="CAUH01001219">
    <property type="protein sequence ID" value="CCU75337.1"/>
    <property type="molecule type" value="Genomic_DNA"/>
</dbReference>
<feature type="compositionally biased region" description="Low complexity" evidence="2">
    <location>
        <begin position="902"/>
        <end position="913"/>
    </location>
</feature>
<feature type="region of interest" description="Disordered" evidence="2">
    <location>
        <begin position="819"/>
        <end position="845"/>
    </location>
</feature>
<feature type="compositionally biased region" description="Low complexity" evidence="2">
    <location>
        <begin position="2033"/>
        <end position="2046"/>
    </location>
</feature>
<proteinExistence type="predicted"/>
<feature type="compositionally biased region" description="Polar residues" evidence="2">
    <location>
        <begin position="1954"/>
        <end position="2032"/>
    </location>
</feature>
<feature type="region of interest" description="Disordered" evidence="2">
    <location>
        <begin position="884"/>
        <end position="918"/>
    </location>
</feature>
<dbReference type="InParanoid" id="N1JBP4"/>
<feature type="region of interest" description="Disordered" evidence="2">
    <location>
        <begin position="1939"/>
        <end position="2046"/>
    </location>
</feature>
<keyword evidence="1" id="KW-0175">Coiled coil</keyword>
<feature type="compositionally biased region" description="Basic and acidic residues" evidence="2">
    <location>
        <begin position="835"/>
        <end position="845"/>
    </location>
</feature>
<feature type="region of interest" description="Disordered" evidence="2">
    <location>
        <begin position="1155"/>
        <end position="1177"/>
    </location>
</feature>
<feature type="compositionally biased region" description="Low complexity" evidence="2">
    <location>
        <begin position="2132"/>
        <end position="2145"/>
    </location>
</feature>
<reference evidence="3 4" key="1">
    <citation type="journal article" date="2010" name="Science">
        <title>Genome expansion and gene loss in powdery mildew fungi reveal tradeoffs in extreme parasitism.</title>
        <authorList>
            <person name="Spanu P.D."/>
            <person name="Abbott J.C."/>
            <person name="Amselem J."/>
            <person name="Burgis T.A."/>
            <person name="Soanes D.M."/>
            <person name="Stueber K."/>
            <person name="Ver Loren van Themaat E."/>
            <person name="Brown J.K.M."/>
            <person name="Butcher S.A."/>
            <person name="Gurr S.J."/>
            <person name="Lebrun M.-H."/>
            <person name="Ridout C.J."/>
            <person name="Schulze-Lefert P."/>
            <person name="Talbot N.J."/>
            <person name="Ahmadinejad N."/>
            <person name="Ametz C."/>
            <person name="Barton G.R."/>
            <person name="Benjdia M."/>
            <person name="Bidzinski P."/>
            <person name="Bindschedler L.V."/>
            <person name="Both M."/>
            <person name="Brewer M.T."/>
            <person name="Cadle-Davidson L."/>
            <person name="Cadle-Davidson M.M."/>
            <person name="Collemare J."/>
            <person name="Cramer R."/>
            <person name="Frenkel O."/>
            <person name="Godfrey D."/>
            <person name="Harriman J."/>
            <person name="Hoede C."/>
            <person name="King B.C."/>
            <person name="Klages S."/>
            <person name="Kleemann J."/>
            <person name="Knoll D."/>
            <person name="Koti P.S."/>
            <person name="Kreplak J."/>
            <person name="Lopez-Ruiz F.J."/>
            <person name="Lu X."/>
            <person name="Maekawa T."/>
            <person name="Mahanil S."/>
            <person name="Micali C."/>
            <person name="Milgroom M.G."/>
            <person name="Montana G."/>
            <person name="Noir S."/>
            <person name="O'Connell R.J."/>
            <person name="Oberhaensli S."/>
            <person name="Parlange F."/>
            <person name="Pedersen C."/>
            <person name="Quesneville H."/>
            <person name="Reinhardt R."/>
            <person name="Rott M."/>
            <person name="Sacristan S."/>
            <person name="Schmidt S.M."/>
            <person name="Schoen M."/>
            <person name="Skamnioti P."/>
            <person name="Sommer H."/>
            <person name="Stephens A."/>
            <person name="Takahara H."/>
            <person name="Thordal-Christensen H."/>
            <person name="Vigouroux M."/>
            <person name="Wessling R."/>
            <person name="Wicker T."/>
            <person name="Panstruga R."/>
        </authorList>
    </citation>
    <scope>NUCLEOTIDE SEQUENCE [LARGE SCALE GENOMIC DNA]</scope>
    <source>
        <strain evidence="3">DH14</strain>
    </source>
</reference>
<feature type="region of interest" description="Disordered" evidence="2">
    <location>
        <begin position="1763"/>
        <end position="1784"/>
    </location>
</feature>
<gene>
    <name evidence="3" type="ORF">BGHDH14_bghG001219000001001</name>
</gene>
<protein>
    <submittedName>
        <fullName evidence="3">Uncharacterized protein</fullName>
    </submittedName>
</protein>
<accession>N1JBP4</accession>
<feature type="region of interest" description="Disordered" evidence="2">
    <location>
        <begin position="2110"/>
        <end position="2164"/>
    </location>
</feature>
<feature type="compositionally biased region" description="Basic and acidic residues" evidence="2">
    <location>
        <begin position="1763"/>
        <end position="1777"/>
    </location>
</feature>
<sequence>MSDTRPTVAELVERLHSNIDWISKTVLQLSDDTYNREIERLSLERESAIHSLREERVDALKKLLAERAAEKEETEIRRQREKEVIDEKRAREWEEILIRRKKEDLERIRILEIEDLEKERIRSEHDEERERQREEEERSLFEKCEDEIERLENEAHRKIEEGQAELKKLDEDRKIINQQIEAALKAPAVIPKIKLRTRRPRTLEFSRTGAIEHLHKRSHTSLITPKSVTSNRDISSPGNNFEPDAGRFTPLFMNHENLDIHQTEECHKNQGKEEALPGLSAMKNNRSLQSYDLQKETIETNMNECLESEALTNEIFTGQKTDFFSNSFTSQLANSSKDNDQQFHTKVSTQVISGEISQNSVLSLSKDISPNELYRIEPEKESSNEGQILSKETSDCVHEKIDTQNLSRDLNNLQTHSISEKYDANLDFHASKTRIFDSNGYSDEISSVESSKRENKNEKVNDVDYIKHSSSTVIPEYKEDFHISIPSDETSSVIPSLVSNSGISTGGNVKLAEASKEKEELDSRVNEIRNNLVAKNEYETLTHEYVEIETNAFDSITPLNSKETSNDYMEQSNAFKSLQSITLSEVISPKDQIPDILKESISFHDTNQKKLDSSTYERNLPTVNSKLASSCQSLHSTENSSISITHLFETKILTSEKASALEIDPDDNINSLQISSLDDAATNFNNLQNFQQHPSCNIDKSLILHKNYFGSTSRPEKILPDASDYGLEIISDTRDHIYQTSGETSTQLFNVNDSAFTSEVRISSTINNIIPQSRVKSRCTTEVIQISDDAKIEEAQVVDTNIDETSNYVMKQESLVTSRVETSSSSKESIECTNDVEKMSEHSAEMSECTTEVVYTTEVIQISDEAEIEDTEIKEAQIVDATSDESSTHVIEQESLDTSKVETSSSSIETIESTNDEEKSFKYDEAEIEDTEIKEAQIVDATIDESSTHIMEQESLVTSRVEMSSSSKETIECTTEVVYTTEVIQISDEAEIEDTEIKEAQIVDATSDESSTHVIEQESLDTSKVETSSSSIETIECTNDEEKVIEQSEEKTECTTEVIYTTEVIQISDEAEIEDTEIKEAQIVDATIDESSTHVMEEASFATLRVETSSSSKETIECTTEVVYTTEVIQISDEAEIEEALCEEAENKEAQIVDATSDESSTHVIEQESLDTSKVETSSSSIETIECTTEVVYTTEVIQISDEAEIEDTEIKEAQIVDATSDESSTHVIEQESLVTSRVETSSSSKETIECTNEVVYTTEVIQISDEAEIEDTEIKEAQIVDAMIDESSTHIMEHELLVSSRVETSSFSIDMVECTNDEEKVSEQAAEMSECTTEVVYTTEVNQLSDEVEMEDAQIVDANTDESSTYIMEQETLVTSKVETSSSSIETIECTNDQEKVTEQSAEISECTTEVVNTTEVIQVSDEGYYDINGCSEVIENRKYRAHDISTSRGNTYLSLTMKPDKRDVKEDLTSSEEFNKCIVERDETPSPMENQNEKWYDDVKFSSMKNLDEDLSSASGKMSLDTEIDKIFSKGAETSNVDVDIGTTSSLRYKRNIDRDLNALSGWDKTSIKNSDNISNAQPSFSLPFSPKMFSNTEKIHPSIESEGIPNEENPETLMHEESQLCIDITNQNVQIFKGSSNLLETYGGHLKIESIGVLNQEEMTKDTEKLNIMNEPTLKINQIHTSYKETWSMKPQENTSNLELHEDKIPTSCVMEEFFDCYSDNSNYELTPGQDSENEALNIEYTQSFTSVDEKSNDFITHEQPDVSEDFREGKEPKSNFQQDNDNLESISEVDEICNFNIIENQTSSRPEEISTKIHQKSSDSSRYSFKADQEIFTDPIEDIQKLNHRHEFSNSISESIPTYNFSDSASAITSPSEAPSSPFHENPIDEPIISSTWRGNMTGPDYIEAQDFKAFSTVVSKKYDICESYSISDLDPSLENQVDLSDRPSEDNLTETPLTSKNLEQLMIQQKGLSESNPDSSNPSKKYPTSAQTSKIMTQQRISNTNIHENSPTSSVNSINTHTKNNTETKPTSPVSSLKSNNLPSSPFQKARALFESQQQNKQQFKQNPTRPLSGFFAHRGVGLPAYSHSPSNLHLANFRTPIMEVNETREKNEKIEDPSVVPLPNSPDGGSASALSSHSIHSTSYPGTWSPQTQAKAAYRPNTPERSRLLFFENLQRSI</sequence>
<organism evidence="3 4">
    <name type="scientific">Blumeria graminis f. sp. hordei (strain DH14)</name>
    <name type="common">Barley powdery mildew</name>
    <name type="synonym">Oidium monilioides f. sp. hordei</name>
    <dbReference type="NCBI Taxonomy" id="546991"/>
    <lineage>
        <taxon>Eukaryota</taxon>
        <taxon>Fungi</taxon>
        <taxon>Dikarya</taxon>
        <taxon>Ascomycota</taxon>
        <taxon>Pezizomycotina</taxon>
        <taxon>Leotiomycetes</taxon>
        <taxon>Erysiphales</taxon>
        <taxon>Erysiphaceae</taxon>
        <taxon>Blumeria</taxon>
        <taxon>Blumeria hordei</taxon>
    </lineage>
</organism>
<dbReference type="OrthoDB" id="3558512at2759"/>
<name>N1JBP4_BLUG1</name>
<dbReference type="STRING" id="546991.N1JBP4"/>
<dbReference type="eggNOG" id="ENOG502QZ1C">
    <property type="taxonomic scope" value="Eukaryota"/>
</dbReference>
<dbReference type="Proteomes" id="UP000015441">
    <property type="component" value="Unassembled WGS sequence"/>
</dbReference>
<feature type="compositionally biased region" description="Polar residues" evidence="2">
    <location>
        <begin position="2146"/>
        <end position="2156"/>
    </location>
</feature>
<evidence type="ECO:0000256" key="2">
    <source>
        <dbReference type="SAM" id="MobiDB-lite"/>
    </source>
</evidence>
<comment type="caution">
    <text evidence="3">The sequence shown here is derived from an EMBL/GenBank/DDBJ whole genome shotgun (WGS) entry which is preliminary data.</text>
</comment>
<dbReference type="HOGENOM" id="CLU_231434_0_0_1"/>
<evidence type="ECO:0000313" key="4">
    <source>
        <dbReference type="Proteomes" id="UP000015441"/>
    </source>
</evidence>
<feature type="coiled-coil region" evidence="1">
    <location>
        <begin position="57"/>
        <end position="186"/>
    </location>
</feature>
<evidence type="ECO:0000256" key="1">
    <source>
        <dbReference type="SAM" id="Coils"/>
    </source>
</evidence>